<feature type="region of interest" description="Disordered" evidence="1">
    <location>
        <begin position="376"/>
        <end position="415"/>
    </location>
</feature>
<evidence type="ECO:0000256" key="1">
    <source>
        <dbReference type="SAM" id="MobiDB-lite"/>
    </source>
</evidence>
<gene>
    <name evidence="2" type="ORF">H257_06231</name>
</gene>
<accession>W4GM11</accession>
<name>W4GM11_APHAT</name>
<feature type="compositionally biased region" description="Pro residues" evidence="1">
    <location>
        <begin position="381"/>
        <end position="391"/>
    </location>
</feature>
<dbReference type="GeneID" id="20808227"/>
<dbReference type="VEuPathDB" id="FungiDB:H257_06231"/>
<dbReference type="OrthoDB" id="70326at2759"/>
<dbReference type="AlphaFoldDB" id="W4GM11"/>
<feature type="compositionally biased region" description="Polar residues" evidence="1">
    <location>
        <begin position="47"/>
        <end position="56"/>
    </location>
</feature>
<organism evidence="2">
    <name type="scientific">Aphanomyces astaci</name>
    <name type="common">Crayfish plague agent</name>
    <dbReference type="NCBI Taxonomy" id="112090"/>
    <lineage>
        <taxon>Eukaryota</taxon>
        <taxon>Sar</taxon>
        <taxon>Stramenopiles</taxon>
        <taxon>Oomycota</taxon>
        <taxon>Saprolegniomycetes</taxon>
        <taxon>Saprolegniales</taxon>
        <taxon>Verrucalvaceae</taxon>
        <taxon>Aphanomyces</taxon>
    </lineage>
</organism>
<evidence type="ECO:0000313" key="2">
    <source>
        <dbReference type="EMBL" id="ETV80735.1"/>
    </source>
</evidence>
<protein>
    <submittedName>
        <fullName evidence="2">Uncharacterized protein</fullName>
    </submittedName>
</protein>
<proteinExistence type="predicted"/>
<feature type="region of interest" description="Disordered" evidence="1">
    <location>
        <begin position="1"/>
        <end position="74"/>
    </location>
</feature>
<dbReference type="RefSeq" id="XP_009829682.1">
    <property type="nucleotide sequence ID" value="XM_009831380.1"/>
</dbReference>
<sequence>MPSKPGTGGESSFAHGVHQRLQRLGSTKVVDVSKPPDLASRSKENRSTSVSRSGSLHSVLKSTKHSVSNVGRKPLKGHTDVKLLMADVFAEMDRQRLRGAVKFPLKFADFFDHEMMFDFVKACMQLADSFVLVQQLERTAPPRSPPLPQQPPHHHAKPPAVVLAATSSLPDAERTLAYHKAVSSHSDSVANLAKSYSRLVLHCSNFERHEEDRTFFEAVYYFVCAIVKTNHPQDSWPLLEEELGYAFRGEVFNANGKSNLRPPVVPEPAKAPAMRFGQPTIATDSAEPAGGDLKFLGGAPTVYGSYGQNVALTSIVSRVDATKSRAEHNIKASQAMRGRIHVQRNDNHKARLQLEREYIQRSDRRAAARLDHLLVDSPTKYPSPPFAPQPQQPLLQHQPPASSPPPNSIPSPRASMRHTLDARSPIIAHIFPSAQDQVLLAQKLLEDQQHERASDNTTSPRRLALPKPTNPPSTMPWFKDIHGLTEN</sequence>
<dbReference type="EMBL" id="KI913125">
    <property type="protein sequence ID" value="ETV80735.1"/>
    <property type="molecule type" value="Genomic_DNA"/>
</dbReference>
<feature type="region of interest" description="Disordered" evidence="1">
    <location>
        <begin position="449"/>
        <end position="487"/>
    </location>
</feature>
<reference evidence="2" key="1">
    <citation type="submission" date="2013-12" db="EMBL/GenBank/DDBJ databases">
        <title>The Genome Sequence of Aphanomyces astaci APO3.</title>
        <authorList>
            <consortium name="The Broad Institute Genomics Platform"/>
            <person name="Russ C."/>
            <person name="Tyler B."/>
            <person name="van West P."/>
            <person name="Dieguez-Uribeondo J."/>
            <person name="Young S.K."/>
            <person name="Zeng Q."/>
            <person name="Gargeya S."/>
            <person name="Fitzgerald M."/>
            <person name="Abouelleil A."/>
            <person name="Alvarado L."/>
            <person name="Chapman S.B."/>
            <person name="Gainer-Dewar J."/>
            <person name="Goldberg J."/>
            <person name="Griggs A."/>
            <person name="Gujja S."/>
            <person name="Hansen M."/>
            <person name="Howarth C."/>
            <person name="Imamovic A."/>
            <person name="Ireland A."/>
            <person name="Larimer J."/>
            <person name="McCowan C."/>
            <person name="Murphy C."/>
            <person name="Pearson M."/>
            <person name="Poon T.W."/>
            <person name="Priest M."/>
            <person name="Roberts A."/>
            <person name="Saif S."/>
            <person name="Shea T."/>
            <person name="Sykes S."/>
            <person name="Wortman J."/>
            <person name="Nusbaum C."/>
            <person name="Birren B."/>
        </authorList>
    </citation>
    <scope>NUCLEOTIDE SEQUENCE [LARGE SCALE GENOMIC DNA]</scope>
    <source>
        <strain evidence="2">APO3</strain>
    </source>
</reference>